<sequence length="278" mass="30957">MKKILAVIDAVNFKEEQLDAIEYVSGMFRSKLTIIMLEDINSLNQLMAPDFAEGVPAHTYEIVIKAAEEKKKIIRENTATLTNICRERNITCTIRNDSGSAAEETILESRFADLLLVSKDTSFPFLFDTNPTSFVKDMLAAAQCPVLVIPDSLTVPKGVVFSYNGTYSSMYAIRAFTAIFPALVAKDCSVVYVCEKGHSTMPHEDLLREYLAGYSNKVEFKIFSGPADDILAAYLENKSDYISTFGAYGRSKLSRFFDDSSADNILKKMKGPLFITHP</sequence>
<evidence type="ECO:0008006" key="3">
    <source>
        <dbReference type="Google" id="ProtNLM"/>
    </source>
</evidence>
<dbReference type="Gene3D" id="3.40.50.12370">
    <property type="match status" value="1"/>
</dbReference>
<organism evidence="1 2">
    <name type="scientific">Chitinophaga agri</name>
    <dbReference type="NCBI Taxonomy" id="2703787"/>
    <lineage>
        <taxon>Bacteria</taxon>
        <taxon>Pseudomonadati</taxon>
        <taxon>Bacteroidota</taxon>
        <taxon>Chitinophagia</taxon>
        <taxon>Chitinophagales</taxon>
        <taxon>Chitinophagaceae</taxon>
        <taxon>Chitinophaga</taxon>
    </lineage>
</organism>
<dbReference type="SUPFAM" id="SSF52402">
    <property type="entry name" value="Adenine nucleotide alpha hydrolases-like"/>
    <property type="match status" value="2"/>
</dbReference>
<evidence type="ECO:0000313" key="2">
    <source>
        <dbReference type="Proteomes" id="UP000476411"/>
    </source>
</evidence>
<proteinExistence type="predicted"/>
<dbReference type="EMBL" id="CP048113">
    <property type="protein sequence ID" value="QHS58161.1"/>
    <property type="molecule type" value="Genomic_DNA"/>
</dbReference>
<keyword evidence="2" id="KW-1185">Reference proteome</keyword>
<evidence type="ECO:0000313" key="1">
    <source>
        <dbReference type="EMBL" id="QHS58161.1"/>
    </source>
</evidence>
<dbReference type="Proteomes" id="UP000476411">
    <property type="component" value="Chromosome"/>
</dbReference>
<accession>A0A6B9Z9B6</accession>
<name>A0A6B9Z9B6_9BACT</name>
<gene>
    <name evidence="1" type="ORF">GWR21_00685</name>
</gene>
<dbReference type="RefSeq" id="WP_162329866.1">
    <property type="nucleotide sequence ID" value="NZ_CP048113.1"/>
</dbReference>
<dbReference type="AlphaFoldDB" id="A0A6B9Z9B6"/>
<dbReference type="KEGG" id="chih:GWR21_00685"/>
<protein>
    <recommendedName>
        <fullName evidence="3">Universal stress protein</fullName>
    </recommendedName>
</protein>
<reference evidence="1 2" key="1">
    <citation type="submission" date="2020-01" db="EMBL/GenBank/DDBJ databases">
        <title>Complete genome sequence of Chitinophaga sp. H33E-04 isolated from quinoa roots.</title>
        <authorList>
            <person name="Weon H.-Y."/>
            <person name="Lee S.A."/>
        </authorList>
    </citation>
    <scope>NUCLEOTIDE SEQUENCE [LARGE SCALE GENOMIC DNA]</scope>
    <source>
        <strain evidence="1 2">H33E-04</strain>
    </source>
</reference>